<evidence type="ECO:0000256" key="3">
    <source>
        <dbReference type="ARBA" id="ARBA00022833"/>
    </source>
</evidence>
<dbReference type="SUPFAM" id="SSF63748">
    <property type="entry name" value="Tudor/PWWP/MBT"/>
    <property type="match status" value="1"/>
</dbReference>
<evidence type="ECO:0000256" key="5">
    <source>
        <dbReference type="SAM" id="MobiDB-lite"/>
    </source>
</evidence>
<sequence length="746" mass="81902">MLTPDEEDYFDAMTQEDMRAMMNENFGVILARVGSHPFWPARMVELEEWVDHVAHRQRKGQICVYFYGSHNYGWTLRNGLHAFVDDHPSFKSVKKGTKIWTQYTQGLDEAKQAIVTATAINATPFFERITQKMKDCEVDVPCSGCSKKGGDGLRLVCDGTSCEKEFHMACLDPPLTTVPEGSWYCPTCAKRQPTPSLEATSPNTNATSKPKATPDAKPMARKSDKLRKPDGRKSKASSPPVTSEPLLDDVESEERCFLCGLGGELVVCEFGRCTKVYHQLCLGAYPFPVDDETQWVCPRHTCAISGAREELGAKSTMWHCLRCPLAIDEAVLPNNAALTKMSRREKTLLCPHCVCPVAKVRLAKFLERIWSLVATNRQGLPFCGPLLPGVDRPTCLDDGRVLDLFQIMANIRALQYQSALTFAFDVREVVDTALAIINNRSAPLVEAAKSLGMVVDEQLKTYAAQLNAVQPFLDANDPGLGDQPAHIAQASMAWPIPWRKECTPFGSTSYVHTDTRTLDEWTAYITSAPVFVDVAPPVAAAPQPVAVDEADARLAHLPSTLSLGDGIDVLTALSGLSQLDGSEALAAFQADQAVLSMSSVEMDLMFKQQAGLLRRALQGHAALQHAWLTQQQNLLGTDSTQLLTIGEGRLAAELRLANMNLKARLRAKDEILQQLTADHLALTAQLTAAHAAMAEKEKDLDAALQRETPDETAPAQSPATDTRRRKASDTPDSAPSKDRRTRAKKH</sequence>
<dbReference type="EMBL" id="JH767147">
    <property type="protein sequence ID" value="EQC36513.1"/>
    <property type="molecule type" value="Genomic_DNA"/>
</dbReference>
<dbReference type="PROSITE" id="PS50016">
    <property type="entry name" value="ZF_PHD_2"/>
    <property type="match status" value="1"/>
</dbReference>
<organism evidence="8 9">
    <name type="scientific">Saprolegnia diclina (strain VS20)</name>
    <dbReference type="NCBI Taxonomy" id="1156394"/>
    <lineage>
        <taxon>Eukaryota</taxon>
        <taxon>Sar</taxon>
        <taxon>Stramenopiles</taxon>
        <taxon>Oomycota</taxon>
        <taxon>Saprolegniomycetes</taxon>
        <taxon>Saprolegniales</taxon>
        <taxon>Saprolegniaceae</taxon>
        <taxon>Saprolegnia</taxon>
    </lineage>
</organism>
<dbReference type="Gene3D" id="2.30.30.140">
    <property type="match status" value="1"/>
</dbReference>
<evidence type="ECO:0000256" key="4">
    <source>
        <dbReference type="PROSITE-ProRule" id="PRU00146"/>
    </source>
</evidence>
<evidence type="ECO:0000313" key="9">
    <source>
        <dbReference type="Proteomes" id="UP000030762"/>
    </source>
</evidence>
<dbReference type="eggNOG" id="KOG0383">
    <property type="taxonomic scope" value="Eukaryota"/>
</dbReference>
<dbReference type="InterPro" id="IPR019787">
    <property type="entry name" value="Znf_PHD-finger"/>
</dbReference>
<dbReference type="AlphaFoldDB" id="T0RVQ3"/>
<dbReference type="GO" id="GO:0008270">
    <property type="term" value="F:zinc ion binding"/>
    <property type="evidence" value="ECO:0007669"/>
    <property type="project" value="UniProtKB-KW"/>
</dbReference>
<dbReference type="Pfam" id="PF00628">
    <property type="entry name" value="PHD"/>
    <property type="match status" value="1"/>
</dbReference>
<dbReference type="Pfam" id="PF22908">
    <property type="entry name" value="PHD_NSD"/>
    <property type="match status" value="1"/>
</dbReference>
<feature type="domain" description="PHD-type" evidence="6">
    <location>
        <begin position="139"/>
        <end position="191"/>
    </location>
</feature>
<gene>
    <name evidence="8" type="ORF">SDRG_05964</name>
</gene>
<accession>T0RVQ3</accession>
<dbReference type="PROSITE" id="PS01359">
    <property type="entry name" value="ZF_PHD_1"/>
    <property type="match status" value="2"/>
</dbReference>
<dbReference type="SUPFAM" id="SSF57903">
    <property type="entry name" value="FYVE/PHD zinc finger"/>
    <property type="match status" value="2"/>
</dbReference>
<name>T0RVQ3_SAPDV</name>
<evidence type="ECO:0000313" key="8">
    <source>
        <dbReference type="EMBL" id="EQC36513.1"/>
    </source>
</evidence>
<evidence type="ECO:0000256" key="1">
    <source>
        <dbReference type="ARBA" id="ARBA00022723"/>
    </source>
</evidence>
<feature type="compositionally biased region" description="Basic and acidic residues" evidence="5">
    <location>
        <begin position="221"/>
        <end position="233"/>
    </location>
</feature>
<protein>
    <recommendedName>
        <fullName evidence="10">PHD-type domain-containing protein</fullName>
    </recommendedName>
</protein>
<dbReference type="InterPro" id="IPR013083">
    <property type="entry name" value="Znf_RING/FYVE/PHD"/>
</dbReference>
<dbReference type="RefSeq" id="XP_008609934.1">
    <property type="nucleotide sequence ID" value="XM_008611712.1"/>
</dbReference>
<dbReference type="VEuPathDB" id="FungiDB:SDRG_05964"/>
<dbReference type="CDD" id="cd15568">
    <property type="entry name" value="PHD5_NSD"/>
    <property type="match status" value="1"/>
</dbReference>
<reference evidence="8 9" key="1">
    <citation type="submission" date="2012-04" db="EMBL/GenBank/DDBJ databases">
        <title>The Genome Sequence of Saprolegnia declina VS20.</title>
        <authorList>
            <consortium name="The Broad Institute Genome Sequencing Platform"/>
            <person name="Russ C."/>
            <person name="Nusbaum C."/>
            <person name="Tyler B."/>
            <person name="van West P."/>
            <person name="Dieguez-Uribeondo J."/>
            <person name="de Bruijn I."/>
            <person name="Tripathy S."/>
            <person name="Jiang R."/>
            <person name="Young S.K."/>
            <person name="Zeng Q."/>
            <person name="Gargeya S."/>
            <person name="Fitzgerald M."/>
            <person name="Haas B."/>
            <person name="Abouelleil A."/>
            <person name="Alvarado L."/>
            <person name="Arachchi H.M."/>
            <person name="Berlin A."/>
            <person name="Chapman S.B."/>
            <person name="Goldberg J."/>
            <person name="Griggs A."/>
            <person name="Gujja S."/>
            <person name="Hansen M."/>
            <person name="Howarth C."/>
            <person name="Imamovic A."/>
            <person name="Larimer J."/>
            <person name="McCowen C."/>
            <person name="Montmayeur A."/>
            <person name="Murphy C."/>
            <person name="Neiman D."/>
            <person name="Pearson M."/>
            <person name="Priest M."/>
            <person name="Roberts A."/>
            <person name="Saif S."/>
            <person name="Shea T."/>
            <person name="Sisk P."/>
            <person name="Sykes S."/>
            <person name="Wortman J."/>
            <person name="Nusbaum C."/>
            <person name="Birren B."/>
        </authorList>
    </citation>
    <scope>NUCLEOTIDE SEQUENCE [LARGE SCALE GENOMIC DNA]</scope>
    <source>
        <strain evidence="8 9">VS20</strain>
    </source>
</reference>
<dbReference type="OMA" id="ATWYCPR"/>
<evidence type="ECO:0000259" key="7">
    <source>
        <dbReference type="PROSITE" id="PS50812"/>
    </source>
</evidence>
<dbReference type="Pfam" id="PF00855">
    <property type="entry name" value="PWWP"/>
    <property type="match status" value="1"/>
</dbReference>
<dbReference type="PROSITE" id="PS50812">
    <property type="entry name" value="PWWP"/>
    <property type="match status" value="1"/>
</dbReference>
<dbReference type="PANTHER" id="PTHR24102">
    <property type="entry name" value="PHD FINGER PROTEIN"/>
    <property type="match status" value="1"/>
</dbReference>
<dbReference type="InParanoid" id="T0RVQ3"/>
<dbReference type="OrthoDB" id="72295at2759"/>
<feature type="region of interest" description="Disordered" evidence="5">
    <location>
        <begin position="193"/>
        <end position="247"/>
    </location>
</feature>
<dbReference type="InterPro" id="IPR000313">
    <property type="entry name" value="PWWP_dom"/>
</dbReference>
<keyword evidence="3" id="KW-0862">Zinc</keyword>
<keyword evidence="1" id="KW-0479">Metal-binding</keyword>
<dbReference type="Proteomes" id="UP000030762">
    <property type="component" value="Unassembled WGS sequence"/>
</dbReference>
<evidence type="ECO:0000256" key="2">
    <source>
        <dbReference type="ARBA" id="ARBA00022771"/>
    </source>
</evidence>
<dbReference type="InterPro" id="IPR001965">
    <property type="entry name" value="Znf_PHD"/>
</dbReference>
<evidence type="ECO:0000259" key="6">
    <source>
        <dbReference type="PROSITE" id="PS50016"/>
    </source>
</evidence>
<dbReference type="InterPro" id="IPR011011">
    <property type="entry name" value="Znf_FYVE_PHD"/>
</dbReference>
<dbReference type="STRING" id="1156394.T0RVQ3"/>
<dbReference type="GeneID" id="19946691"/>
<evidence type="ECO:0008006" key="10">
    <source>
        <dbReference type="Google" id="ProtNLM"/>
    </source>
</evidence>
<feature type="domain" description="PWWP" evidence="7">
    <location>
        <begin position="28"/>
        <end position="86"/>
    </location>
</feature>
<dbReference type="Gene3D" id="3.30.40.10">
    <property type="entry name" value="Zinc/RING finger domain, C3HC4 (zinc finger)"/>
    <property type="match status" value="2"/>
</dbReference>
<dbReference type="SMART" id="SM00249">
    <property type="entry name" value="PHD"/>
    <property type="match status" value="2"/>
</dbReference>
<keyword evidence="9" id="KW-1185">Reference proteome</keyword>
<feature type="region of interest" description="Disordered" evidence="5">
    <location>
        <begin position="698"/>
        <end position="746"/>
    </location>
</feature>
<dbReference type="InterPro" id="IPR055198">
    <property type="entry name" value="NSD_PHD"/>
</dbReference>
<dbReference type="CDD" id="cd20143">
    <property type="entry name" value="PWWP_AtATX3-like"/>
    <property type="match status" value="1"/>
</dbReference>
<feature type="compositionally biased region" description="Polar residues" evidence="5">
    <location>
        <begin position="193"/>
        <end position="210"/>
    </location>
</feature>
<dbReference type="PANTHER" id="PTHR24102:SF28">
    <property type="entry name" value="PHD-TYPE DOMAIN-CONTAINING PROTEIN"/>
    <property type="match status" value="1"/>
</dbReference>
<keyword evidence="2 4" id="KW-0863">Zinc-finger</keyword>
<dbReference type="InterPro" id="IPR019786">
    <property type="entry name" value="Zinc_finger_PHD-type_CS"/>
</dbReference>
<proteinExistence type="predicted"/>